<dbReference type="KEGG" id="ahel:Q31a_30990"/>
<dbReference type="Proteomes" id="UP000318017">
    <property type="component" value="Chromosome"/>
</dbReference>
<evidence type="ECO:0000313" key="2">
    <source>
        <dbReference type="EMBL" id="QDV24777.1"/>
    </source>
</evidence>
<protein>
    <recommendedName>
        <fullName evidence="4">Large polyvalent protein associated domain-containing protein</fullName>
    </recommendedName>
</protein>
<evidence type="ECO:0008006" key="4">
    <source>
        <dbReference type="Google" id="ProtNLM"/>
    </source>
</evidence>
<sequence>MPTLRQLYGPTLSSPGEAVDRMQFSIDSILRQPNLPETNHKLKEATNSTVGGGLAAAGNILDLPGSSVRDVLAFQNPLDQWLTPTSHENRTTGRDLARNFGLANKGKDTYANFFGGLGAEVLLDPLTYTGVGLLTKGGKALDAAGLAGRNVTKTANKLATETAKKSGNVMTKELGKAGARMRMTPRQVIESADDSLKAKSAWLKTRGQLTDKMVADAGDDSASLVEGLWDNIANPDKGAVDELLDKPLQSIASFRIPGLMPEAKELVPKDSGESALRKFVDKNSAKAPDGTLPPIGSQPAPPPLPGTPTQPVGDTVTRTPLAGQGLGGKAKEFLQGGGQKISEFAKSIGKFSKDWKSQLPEDLAVSVGDAIDNGTSTVMAVPAVENVVALFNPYVRGGATKMQREVGRDITESLDQATEGYRETLLPVIRKFEESKILDEPSMLNAGLSKEQAASKMNDYDRQMRNYLENYDPKNGRTGTVLPSELKPLEGELRSVRKMMDDIIDFEKESGLDTRFLDDEFVSYLARYRRDPAKAYGHNPTVGPVVEASHPSMKQREYRDMPGGVAVLQEASVDPVISGILHRNPVVKNRLDTGDIADLRQYVAQKYGDRIDADFDPTQPMKDSDTRFDAFIRSAAKWDRSYADNQTPMFGRNFVADTMRRLEDGLRVGFVARQAQTILGKSAIPTDVTTIEVGKRVGNAARAGNIASPADARAVAGEVPQAYTIKKVLEDLELNTPKARLNTINNMDEPAQAMFDDMVQRRSAEVFDELAENITEGADEVKTIRLMSGGKPAEFYLSEDGDIIRKSSKTVRDKSEGAKKGATQQVDQVDEIPIDEFEDVIRENVSPDFLDKFGVDGDTHLALTRRMKPFSSPDEVGYFAKGMHRFMNVFRSGLTAPWPAFHARNLLSGQVHNAMVGAKDPTGKGPMAYFKPLKEAYDLRNGEPIKGIAEDIPSFKGMTDEEATAKIADLAFIYGLVGDKMGLAAEHIGDSHQAMRSQVPGLNREVNPIKLKFSPAPPNTSFFDRWLNPFAVKDGVSGGAEGVAKVNDDLWMPARLGRDLSSFVEDLNRLSPFIAYMKQGMSPAKAAQLVKKNQVDYSRLSAFERNTARSAIPFYTFSSRMLPVVLEELITSPGGPMAQTVRAINRARAPEDSIPEHIASTAAIPLGTKSDGSKSYLTGFGLAFEDSLNLANGLLRMNPVETAKEIAGRSSPFIKGPAEAIFGRSLFFDGPFGGRELEDMDPTIGRTMSNVRDIATGANTRDVDPFISQGFEHAFSNSPLSRLGTTARTLTDKRKWERPQDLAMNLLTGMRVSDVSPDAQDAIYRERLARSLKDMGGRTFSRPYISDAREEAMSPEELAAAEEVLNELGVIDKRFKARREVREAEEAGRSIQAALGR</sequence>
<reference evidence="2 3" key="1">
    <citation type="submission" date="2019-02" db="EMBL/GenBank/DDBJ databases">
        <title>Deep-cultivation of Planctomycetes and their phenomic and genomic characterization uncovers novel biology.</title>
        <authorList>
            <person name="Wiegand S."/>
            <person name="Jogler M."/>
            <person name="Boedeker C."/>
            <person name="Pinto D."/>
            <person name="Vollmers J."/>
            <person name="Rivas-Marin E."/>
            <person name="Kohn T."/>
            <person name="Peeters S.H."/>
            <person name="Heuer A."/>
            <person name="Rast P."/>
            <person name="Oberbeckmann S."/>
            <person name="Bunk B."/>
            <person name="Jeske O."/>
            <person name="Meyerdierks A."/>
            <person name="Storesund J.E."/>
            <person name="Kallscheuer N."/>
            <person name="Luecker S."/>
            <person name="Lage O.M."/>
            <person name="Pohl T."/>
            <person name="Merkel B.J."/>
            <person name="Hornburger P."/>
            <person name="Mueller R.-W."/>
            <person name="Bruemmer F."/>
            <person name="Labrenz M."/>
            <person name="Spormann A.M."/>
            <person name="Op den Camp H."/>
            <person name="Overmann J."/>
            <person name="Amann R."/>
            <person name="Jetten M.S.M."/>
            <person name="Mascher T."/>
            <person name="Medema M.H."/>
            <person name="Devos D.P."/>
            <person name="Kaster A.-K."/>
            <person name="Ovreas L."/>
            <person name="Rohde M."/>
            <person name="Galperin M.Y."/>
            <person name="Jogler C."/>
        </authorList>
    </citation>
    <scope>NUCLEOTIDE SEQUENCE [LARGE SCALE GENOMIC DNA]</scope>
    <source>
        <strain evidence="2 3">Q31a</strain>
    </source>
</reference>
<name>A0A518G861_9BACT</name>
<organism evidence="2 3">
    <name type="scientific">Aureliella helgolandensis</name>
    <dbReference type="NCBI Taxonomy" id="2527968"/>
    <lineage>
        <taxon>Bacteria</taxon>
        <taxon>Pseudomonadati</taxon>
        <taxon>Planctomycetota</taxon>
        <taxon>Planctomycetia</taxon>
        <taxon>Pirellulales</taxon>
        <taxon>Pirellulaceae</taxon>
        <taxon>Aureliella</taxon>
    </lineage>
</organism>
<accession>A0A518G861</accession>
<feature type="compositionally biased region" description="Pro residues" evidence="1">
    <location>
        <begin position="299"/>
        <end position="308"/>
    </location>
</feature>
<feature type="region of interest" description="Disordered" evidence="1">
    <location>
        <begin position="284"/>
        <end position="328"/>
    </location>
</feature>
<dbReference type="EMBL" id="CP036298">
    <property type="protein sequence ID" value="QDV24777.1"/>
    <property type="molecule type" value="Genomic_DNA"/>
</dbReference>
<dbReference type="OrthoDB" id="2497506at2"/>
<evidence type="ECO:0000256" key="1">
    <source>
        <dbReference type="SAM" id="MobiDB-lite"/>
    </source>
</evidence>
<gene>
    <name evidence="2" type="ORF">Q31a_30990</name>
</gene>
<proteinExistence type="predicted"/>
<evidence type="ECO:0000313" key="3">
    <source>
        <dbReference type="Proteomes" id="UP000318017"/>
    </source>
</evidence>
<dbReference type="RefSeq" id="WP_145078911.1">
    <property type="nucleotide sequence ID" value="NZ_CP036298.1"/>
</dbReference>
<keyword evidence="3" id="KW-1185">Reference proteome</keyword>